<dbReference type="OrthoDB" id="3257768at2759"/>
<organism evidence="3 4">
    <name type="scientific">Ceriporiopsis subvermispora (strain B)</name>
    <name type="common">White-rot fungus</name>
    <name type="synonym">Gelatoporia subvermispora</name>
    <dbReference type="NCBI Taxonomy" id="914234"/>
    <lineage>
        <taxon>Eukaryota</taxon>
        <taxon>Fungi</taxon>
        <taxon>Dikarya</taxon>
        <taxon>Basidiomycota</taxon>
        <taxon>Agaricomycotina</taxon>
        <taxon>Agaricomycetes</taxon>
        <taxon>Polyporales</taxon>
        <taxon>Gelatoporiaceae</taxon>
        <taxon>Gelatoporia</taxon>
    </lineage>
</organism>
<dbReference type="Pfam" id="PF18758">
    <property type="entry name" value="KDZ"/>
    <property type="match status" value="1"/>
</dbReference>
<keyword evidence="1" id="KW-1133">Transmembrane helix</keyword>
<sequence length="494" mass="55629">MHIQDAPLQTWLEFRAGYLNENIRLEGRADYTQDACPQCEAFAAEYRCVDCHGGELLCQACMKDSHAALPLHIVQQWNGAFFQRTSLCELGLVVQLGHPLRQLCPTSVARDVTIIHVNGVHRIKCLRASWWPSTVFEPETCFTFALLRNFHTLNLQGNITAFDYYRSLEGQTDGWRLTKLPDRLPAFMNVIREWRNIKMFKRGGRAHGAGERAGMAEGSLSVPCHACPHPGKNLRSNWEGVSADRAFIYYLFTSMDCNFRLKGRLRQSKSAEVCLSPGLSYFVECRKYMGHIKNFVDGSEIDSCSNFKAINLANVRKNKHLNSTGVVAVTCAQHELFRANGLGDLQRGERYCNVDYVFLSAIAGTMLVIMATYDIACVYFKNFFRWMSGLPDHLQTRIPEFAIIPKVNKAHLVGHGPACQGPFSLNFTTGAGHLDGEGCERCWSTLNKAAPSIKEMGQSARREAIDDFCGYTNWKKILNLGMPLLPFSFFASDY</sequence>
<evidence type="ECO:0000313" key="3">
    <source>
        <dbReference type="EMBL" id="EMD33449.1"/>
    </source>
</evidence>
<feature type="domain" description="CxC2-like cysteine cluster KDZ transposase-associated" evidence="2">
    <location>
        <begin position="122"/>
        <end position="174"/>
    </location>
</feature>
<keyword evidence="4" id="KW-1185">Reference proteome</keyword>
<keyword evidence="1" id="KW-0472">Membrane</keyword>
<dbReference type="STRING" id="914234.M2PCM5"/>
<feature type="transmembrane region" description="Helical" evidence="1">
    <location>
        <begin position="356"/>
        <end position="380"/>
    </location>
</feature>
<dbReference type="InterPro" id="IPR040521">
    <property type="entry name" value="KDZ"/>
</dbReference>
<dbReference type="Proteomes" id="UP000016930">
    <property type="component" value="Unassembled WGS sequence"/>
</dbReference>
<accession>M2PCM5</accession>
<protein>
    <recommendedName>
        <fullName evidence="2">CxC2-like cysteine cluster KDZ transposase-associated domain-containing protein</fullName>
    </recommendedName>
</protein>
<dbReference type="CDD" id="cd19757">
    <property type="entry name" value="Bbox1"/>
    <property type="match status" value="1"/>
</dbReference>
<proteinExistence type="predicted"/>
<name>M2PCM5_CERS8</name>
<dbReference type="Pfam" id="PF18803">
    <property type="entry name" value="CxC2"/>
    <property type="match status" value="1"/>
</dbReference>
<dbReference type="AlphaFoldDB" id="M2PCM5"/>
<gene>
    <name evidence="3" type="ORF">CERSUDRAFT_56832</name>
</gene>
<dbReference type="HOGENOM" id="CLU_003703_12_0_1"/>
<evidence type="ECO:0000259" key="2">
    <source>
        <dbReference type="Pfam" id="PF18803"/>
    </source>
</evidence>
<reference evidence="3 4" key="1">
    <citation type="journal article" date="2012" name="Proc. Natl. Acad. Sci. U.S.A.">
        <title>Comparative genomics of Ceriporiopsis subvermispora and Phanerochaete chrysosporium provide insight into selective ligninolysis.</title>
        <authorList>
            <person name="Fernandez-Fueyo E."/>
            <person name="Ruiz-Duenas F.J."/>
            <person name="Ferreira P."/>
            <person name="Floudas D."/>
            <person name="Hibbett D.S."/>
            <person name="Canessa P."/>
            <person name="Larrondo L.F."/>
            <person name="James T.Y."/>
            <person name="Seelenfreund D."/>
            <person name="Lobos S."/>
            <person name="Polanco R."/>
            <person name="Tello M."/>
            <person name="Honda Y."/>
            <person name="Watanabe T."/>
            <person name="Watanabe T."/>
            <person name="Ryu J.S."/>
            <person name="Kubicek C.P."/>
            <person name="Schmoll M."/>
            <person name="Gaskell J."/>
            <person name="Hammel K.E."/>
            <person name="St John F.J."/>
            <person name="Vanden Wymelenberg A."/>
            <person name="Sabat G."/>
            <person name="Splinter BonDurant S."/>
            <person name="Syed K."/>
            <person name="Yadav J.S."/>
            <person name="Doddapaneni H."/>
            <person name="Subramanian V."/>
            <person name="Lavin J.L."/>
            <person name="Oguiza J.A."/>
            <person name="Perez G."/>
            <person name="Pisabarro A.G."/>
            <person name="Ramirez L."/>
            <person name="Santoyo F."/>
            <person name="Master E."/>
            <person name="Coutinho P.M."/>
            <person name="Henrissat B."/>
            <person name="Lombard V."/>
            <person name="Magnuson J.K."/>
            <person name="Kuees U."/>
            <person name="Hori C."/>
            <person name="Igarashi K."/>
            <person name="Samejima M."/>
            <person name="Held B.W."/>
            <person name="Barry K.W."/>
            <person name="LaButti K.M."/>
            <person name="Lapidus A."/>
            <person name="Lindquist E.A."/>
            <person name="Lucas S.M."/>
            <person name="Riley R."/>
            <person name="Salamov A.A."/>
            <person name="Hoffmeister D."/>
            <person name="Schwenk D."/>
            <person name="Hadar Y."/>
            <person name="Yarden O."/>
            <person name="de Vries R.P."/>
            <person name="Wiebenga A."/>
            <person name="Stenlid J."/>
            <person name="Eastwood D."/>
            <person name="Grigoriev I.V."/>
            <person name="Berka R.M."/>
            <person name="Blanchette R.A."/>
            <person name="Kersten P."/>
            <person name="Martinez A.T."/>
            <person name="Vicuna R."/>
            <person name="Cullen D."/>
        </authorList>
    </citation>
    <scope>NUCLEOTIDE SEQUENCE [LARGE SCALE GENOMIC DNA]</scope>
    <source>
        <strain evidence="3 4">B</strain>
    </source>
</reference>
<keyword evidence="1" id="KW-0812">Transmembrane</keyword>
<evidence type="ECO:0000256" key="1">
    <source>
        <dbReference type="SAM" id="Phobius"/>
    </source>
</evidence>
<dbReference type="InterPro" id="IPR041457">
    <property type="entry name" value="CxC2_KDZ-assoc"/>
</dbReference>
<evidence type="ECO:0000313" key="4">
    <source>
        <dbReference type="Proteomes" id="UP000016930"/>
    </source>
</evidence>
<dbReference type="EMBL" id="KB445806">
    <property type="protein sequence ID" value="EMD33449.1"/>
    <property type="molecule type" value="Genomic_DNA"/>
</dbReference>